<name>A0ABN9R160_9DINO</name>
<dbReference type="EMBL" id="CAUYUJ010004499">
    <property type="protein sequence ID" value="CAK0809852.1"/>
    <property type="molecule type" value="Genomic_DNA"/>
</dbReference>
<keyword evidence="3" id="KW-1185">Reference proteome</keyword>
<accession>A0ABN9R160</accession>
<evidence type="ECO:0000313" key="2">
    <source>
        <dbReference type="EMBL" id="CAK0809852.1"/>
    </source>
</evidence>
<sequence length="207" mass="22185">SLSSKRDLGAFSMDLGALSRGRGSRRASTDVGKAAEKESAETEAPGTNGMSHPELREAAQADSPPSSERHLPLVLPNKPNRLNPATASSQLGAEEAAQGVGSQTTSAIPRRSDVSKNASALEASAHMAFLRNLTDQAPQDNDEESTNNHRSSQHRKESEMRVKLMKRMDTFRAQQVEYGIVGKVVVSSQFDFAITIVVVMNALLIGA</sequence>
<dbReference type="Proteomes" id="UP001189429">
    <property type="component" value="Unassembled WGS sequence"/>
</dbReference>
<gene>
    <name evidence="2" type="ORF">PCOR1329_LOCUS14987</name>
</gene>
<feature type="non-terminal residue" evidence="2">
    <location>
        <position position="1"/>
    </location>
</feature>
<protein>
    <submittedName>
        <fullName evidence="2">Uncharacterized protein</fullName>
    </submittedName>
</protein>
<reference evidence="2" key="1">
    <citation type="submission" date="2023-10" db="EMBL/GenBank/DDBJ databases">
        <authorList>
            <person name="Chen Y."/>
            <person name="Shah S."/>
            <person name="Dougan E. K."/>
            <person name="Thang M."/>
            <person name="Chan C."/>
        </authorList>
    </citation>
    <scope>NUCLEOTIDE SEQUENCE [LARGE SCALE GENOMIC DNA]</scope>
</reference>
<feature type="region of interest" description="Disordered" evidence="1">
    <location>
        <begin position="1"/>
        <end position="118"/>
    </location>
</feature>
<proteinExistence type="predicted"/>
<evidence type="ECO:0000256" key="1">
    <source>
        <dbReference type="SAM" id="MobiDB-lite"/>
    </source>
</evidence>
<feature type="region of interest" description="Disordered" evidence="1">
    <location>
        <begin position="136"/>
        <end position="160"/>
    </location>
</feature>
<evidence type="ECO:0000313" key="3">
    <source>
        <dbReference type="Proteomes" id="UP001189429"/>
    </source>
</evidence>
<comment type="caution">
    <text evidence="2">The sequence shown here is derived from an EMBL/GenBank/DDBJ whole genome shotgun (WGS) entry which is preliminary data.</text>
</comment>
<organism evidence="2 3">
    <name type="scientific">Prorocentrum cordatum</name>
    <dbReference type="NCBI Taxonomy" id="2364126"/>
    <lineage>
        <taxon>Eukaryota</taxon>
        <taxon>Sar</taxon>
        <taxon>Alveolata</taxon>
        <taxon>Dinophyceae</taxon>
        <taxon>Prorocentrales</taxon>
        <taxon>Prorocentraceae</taxon>
        <taxon>Prorocentrum</taxon>
    </lineage>
</organism>
<feature type="non-terminal residue" evidence="2">
    <location>
        <position position="207"/>
    </location>
</feature>